<dbReference type="EMBL" id="RKMH01000011">
    <property type="protein sequence ID" value="RPA58467.1"/>
    <property type="molecule type" value="Genomic_DNA"/>
</dbReference>
<dbReference type="PANTHER" id="PTHR33371:SF17">
    <property type="entry name" value="MCE-FAMILY PROTEIN MCE1B"/>
    <property type="match status" value="1"/>
</dbReference>
<evidence type="ECO:0000259" key="2">
    <source>
        <dbReference type="Pfam" id="PF11887"/>
    </source>
</evidence>
<name>A0A3N4GAR1_9ACTN</name>
<dbReference type="PANTHER" id="PTHR33371">
    <property type="entry name" value="INTERMEMBRANE PHOSPHOLIPID TRANSPORT SYSTEM BINDING PROTEIN MLAD-RELATED"/>
    <property type="match status" value="1"/>
</dbReference>
<feature type="domain" description="Mammalian cell entry C-terminal" evidence="2">
    <location>
        <begin position="136"/>
        <end position="232"/>
    </location>
</feature>
<evidence type="ECO:0000259" key="1">
    <source>
        <dbReference type="Pfam" id="PF02470"/>
    </source>
</evidence>
<proteinExistence type="predicted"/>
<accession>A0A3N4GAR1</accession>
<dbReference type="AlphaFoldDB" id="A0A3N4GAR1"/>
<dbReference type="InterPro" id="IPR052336">
    <property type="entry name" value="MlaD_Phospholipid_Transporter"/>
</dbReference>
<evidence type="ECO:0000313" key="4">
    <source>
        <dbReference type="Proteomes" id="UP000267536"/>
    </source>
</evidence>
<dbReference type="GO" id="GO:0005576">
    <property type="term" value="C:extracellular region"/>
    <property type="evidence" value="ECO:0007669"/>
    <property type="project" value="TreeGrafter"/>
</dbReference>
<keyword evidence="4" id="KW-1185">Reference proteome</keyword>
<dbReference type="OrthoDB" id="338143at2"/>
<dbReference type="InterPro" id="IPR024516">
    <property type="entry name" value="Mce_C"/>
</dbReference>
<gene>
    <name evidence="3" type="ORF">EF294_14830</name>
</gene>
<dbReference type="Proteomes" id="UP000267536">
    <property type="component" value="Unassembled WGS sequence"/>
</dbReference>
<feature type="domain" description="Mce/MlaD" evidence="1">
    <location>
        <begin position="44"/>
        <end position="122"/>
    </location>
</feature>
<sequence>MRHRLMSASRIIKPLWKLVAAAAVALVLFVVIINGIKSPVETPTSAYTAEFTDASGLRPNADVRIRGVKVGKVTAIDLSQNSDNVAVATVSFTLAADHHLTDKSKAAVKYSNLSGVRYLDVSGADESGAQVRDLRVDNTIPSFDITELFNGLQPVLQTLSPQEINEFSNNAVTLMQGDGSGLGPMLESINTLSRYTADRSKIISSLVTNMSRISETLGGKAPQIIEFLHDIERPVDSTLTVLDEFRKASLYGPAFTGTVNSILSGLGIEPTTNIDGELSKAFPTVDSLWQSLQMLPTVFEGLQVPASSPTNTCSHGELPLPALGKVLINGSGVIVCRS</sequence>
<evidence type="ECO:0000313" key="3">
    <source>
        <dbReference type="EMBL" id="RPA58467.1"/>
    </source>
</evidence>
<comment type="caution">
    <text evidence="3">The sequence shown here is derived from an EMBL/GenBank/DDBJ whole genome shotgun (WGS) entry which is preliminary data.</text>
</comment>
<dbReference type="InterPro" id="IPR003399">
    <property type="entry name" value="Mce/MlaD"/>
</dbReference>
<protein>
    <submittedName>
        <fullName evidence="3">MCE family protein</fullName>
    </submittedName>
</protein>
<organism evidence="3 4">
    <name type="scientific">Gordonia oryzae</name>
    <dbReference type="NCBI Taxonomy" id="2487349"/>
    <lineage>
        <taxon>Bacteria</taxon>
        <taxon>Bacillati</taxon>
        <taxon>Actinomycetota</taxon>
        <taxon>Actinomycetes</taxon>
        <taxon>Mycobacteriales</taxon>
        <taxon>Gordoniaceae</taxon>
        <taxon>Gordonia</taxon>
    </lineage>
</organism>
<reference evidence="3 4" key="1">
    <citation type="submission" date="2018-11" db="EMBL/GenBank/DDBJ databases">
        <title>Draft genome sequence of Gordonia sp. RS15-1S isolated from rice stems.</title>
        <authorList>
            <person name="Muangham S."/>
        </authorList>
    </citation>
    <scope>NUCLEOTIDE SEQUENCE [LARGE SCALE GENOMIC DNA]</scope>
    <source>
        <strain evidence="3 4">RS15-1S</strain>
    </source>
</reference>
<dbReference type="Pfam" id="PF02470">
    <property type="entry name" value="MlaD"/>
    <property type="match status" value="1"/>
</dbReference>
<dbReference type="GO" id="GO:0051701">
    <property type="term" value="P:biological process involved in interaction with host"/>
    <property type="evidence" value="ECO:0007669"/>
    <property type="project" value="TreeGrafter"/>
</dbReference>
<dbReference type="Pfam" id="PF11887">
    <property type="entry name" value="Mce4_CUP1"/>
    <property type="match status" value="1"/>
</dbReference>